<feature type="binding site" evidence="8">
    <location>
        <position position="116"/>
    </location>
    <ligand>
        <name>substrate</name>
    </ligand>
</feature>
<feature type="binding site" evidence="9">
    <location>
        <position position="160"/>
    </location>
    <ligand>
        <name>Zn(2+)</name>
        <dbReference type="ChEBI" id="CHEBI:29105"/>
    </ligand>
</feature>
<feature type="active site" description="Nucleophile" evidence="7">
    <location>
        <position position="310"/>
    </location>
</feature>
<evidence type="ECO:0000256" key="6">
    <source>
        <dbReference type="PIRNR" id="PIRNR001084"/>
    </source>
</evidence>
<evidence type="ECO:0000256" key="2">
    <source>
        <dbReference type="ARBA" id="ARBA00005940"/>
    </source>
</evidence>
<gene>
    <name evidence="12" type="ORF">H9809_01945</name>
</gene>
<evidence type="ECO:0000256" key="9">
    <source>
        <dbReference type="PIRSR" id="PIRSR001084-3"/>
    </source>
</evidence>
<dbReference type="AlphaFoldDB" id="A0A9D2JS32"/>
<dbReference type="CDD" id="cd03143">
    <property type="entry name" value="A4_beta-galactosidase_middle_domain"/>
    <property type="match status" value="1"/>
</dbReference>
<dbReference type="InterPro" id="IPR017853">
    <property type="entry name" value="GH"/>
</dbReference>
<proteinExistence type="inferred from homology"/>
<dbReference type="InterPro" id="IPR003476">
    <property type="entry name" value="Glyco_hydro_42"/>
</dbReference>
<dbReference type="InterPro" id="IPR029062">
    <property type="entry name" value="Class_I_gatase-like"/>
</dbReference>
<dbReference type="PIRSF" id="PIRSF001084">
    <property type="entry name" value="B-galactosidase"/>
    <property type="match status" value="1"/>
</dbReference>
<dbReference type="GO" id="GO:0005975">
    <property type="term" value="P:carbohydrate metabolic process"/>
    <property type="evidence" value="ECO:0007669"/>
    <property type="project" value="InterPro"/>
</dbReference>
<comment type="caution">
    <text evidence="12">The sequence shown here is derived from an EMBL/GenBank/DDBJ whole genome shotgun (WGS) entry which is preliminary data.</text>
</comment>
<evidence type="ECO:0000313" key="12">
    <source>
        <dbReference type="EMBL" id="HIZ64658.1"/>
    </source>
</evidence>
<dbReference type="Gene3D" id="2.60.40.1180">
    <property type="entry name" value="Golgi alpha-mannosidase II"/>
    <property type="match status" value="1"/>
</dbReference>
<comment type="catalytic activity">
    <reaction evidence="1 6">
        <text>Hydrolysis of terminal non-reducing beta-D-galactose residues in beta-D-galactosides.</text>
        <dbReference type="EC" id="3.2.1.23"/>
    </reaction>
</comment>
<evidence type="ECO:0000256" key="5">
    <source>
        <dbReference type="ARBA" id="ARBA00023295"/>
    </source>
</evidence>
<dbReference type="PANTHER" id="PTHR36447">
    <property type="entry name" value="BETA-GALACTOSIDASE GANA"/>
    <property type="match status" value="1"/>
</dbReference>
<feature type="binding site" evidence="8">
    <location>
        <position position="318"/>
    </location>
    <ligand>
        <name>substrate</name>
    </ligand>
</feature>
<keyword evidence="5 6" id="KW-0326">Glycosidase</keyword>
<protein>
    <recommendedName>
        <fullName evidence="3 6">Beta-galactosidase</fullName>
        <shortName evidence="6">Beta-gal</shortName>
        <ecNumber evidence="3 6">3.2.1.23</ecNumber>
    </recommendedName>
</protein>
<dbReference type="Pfam" id="PF08532">
    <property type="entry name" value="Glyco_hydro_42M"/>
    <property type="match status" value="1"/>
</dbReference>
<feature type="binding site" evidence="9">
    <location>
        <position position="162"/>
    </location>
    <ligand>
        <name>Zn(2+)</name>
        <dbReference type="ChEBI" id="CHEBI:29105"/>
    </ligand>
</feature>
<accession>A0A9D2JS32</accession>
<dbReference type="InterPro" id="IPR013738">
    <property type="entry name" value="Beta_galactosidase_Trimer"/>
</dbReference>
<dbReference type="SUPFAM" id="SSF51445">
    <property type="entry name" value="(Trans)glycosidases"/>
    <property type="match status" value="1"/>
</dbReference>
<evidence type="ECO:0000313" key="13">
    <source>
        <dbReference type="Proteomes" id="UP000824056"/>
    </source>
</evidence>
<feature type="domain" description="Beta-galactosidase trimerisation" evidence="11">
    <location>
        <begin position="401"/>
        <end position="611"/>
    </location>
</feature>
<reference evidence="12" key="2">
    <citation type="submission" date="2021-04" db="EMBL/GenBank/DDBJ databases">
        <authorList>
            <person name="Gilroy R."/>
        </authorList>
    </citation>
    <scope>NUCLEOTIDE SEQUENCE</scope>
    <source>
        <strain evidence="12">1068</strain>
    </source>
</reference>
<dbReference type="Pfam" id="PF02449">
    <property type="entry name" value="Glyco_hydro_42"/>
    <property type="match status" value="1"/>
</dbReference>
<dbReference type="SUPFAM" id="SSF52317">
    <property type="entry name" value="Class I glutamine amidotransferase-like"/>
    <property type="match status" value="1"/>
</dbReference>
<dbReference type="Proteomes" id="UP000824056">
    <property type="component" value="Unassembled WGS sequence"/>
</dbReference>
<dbReference type="InterPro" id="IPR013780">
    <property type="entry name" value="Glyco_hydro_b"/>
</dbReference>
<keyword evidence="9" id="KW-0479">Metal-binding</keyword>
<dbReference type="EMBL" id="DXBG01000040">
    <property type="protein sequence ID" value="HIZ64658.1"/>
    <property type="molecule type" value="Genomic_DNA"/>
</dbReference>
<feature type="binding site" evidence="9">
    <location>
        <position position="120"/>
    </location>
    <ligand>
        <name>Zn(2+)</name>
        <dbReference type="ChEBI" id="CHEBI:29105"/>
    </ligand>
</feature>
<keyword evidence="4 6" id="KW-0378">Hydrolase</keyword>
<evidence type="ECO:0000259" key="10">
    <source>
        <dbReference type="Pfam" id="PF02449"/>
    </source>
</evidence>
<evidence type="ECO:0000259" key="11">
    <source>
        <dbReference type="Pfam" id="PF08532"/>
    </source>
</evidence>
<dbReference type="PANTHER" id="PTHR36447:SF1">
    <property type="entry name" value="BETA-GALACTOSIDASE GANA"/>
    <property type="match status" value="1"/>
</dbReference>
<name>A0A9D2JS32_9FIRM</name>
<evidence type="ECO:0000256" key="4">
    <source>
        <dbReference type="ARBA" id="ARBA00022801"/>
    </source>
</evidence>
<feature type="domain" description="Glycoside hydrolase family 42 N-terminal" evidence="10">
    <location>
        <begin position="17"/>
        <end position="387"/>
    </location>
</feature>
<dbReference type="Gene3D" id="3.40.50.880">
    <property type="match status" value="1"/>
</dbReference>
<evidence type="ECO:0000256" key="3">
    <source>
        <dbReference type="ARBA" id="ARBA00012756"/>
    </source>
</evidence>
<keyword evidence="9" id="KW-0862">Zinc</keyword>
<sequence length="677" mass="77822">MAEHMNFETDRLLHGGDYNPEQWLECPEILEKDIEMLKKAGINVVTMGMFSWSVLEPEEGKYTIEWLQEIVERLYQNGIYTILGTPSGARPKWLAEKYPEVLRVDSQRRRDLFGGRHNHCYTSPAYREKVWEMDKLLGEKIGNHPGVILLHISNELGGECHCPLCQEAFRQWLKEKYGTIEELNRRWNTTFWSHTYQSFDQVESPSPRGESMLHALTLDWKRFVTYQTADFAKMEKEALQAGGCYKPVTLNFMDDFDGLNYRKFKDVIDVASWDSYPEWHRKPEKITAMETAMQHDLMRSLLKKPFLLMESSPSSTNWQDVSKLRKPGVIQAAALQAVAHGSDSALYFQMRQSRGASEKFHGAVIDHYGGEDTRVFREVSETGKALEVLRETVGTQVPCPAAIVYDTENRWAVLDSQGPRNIGVPYRETSQKMYWAVRRQGLNTDVIDMEDSLEGYKIVLIPMAYLFRAEFEEKVRRYVENGGIAVMTFWSGIVDDTDSCFLGGTPWKLMDVFGLRSMEIDGLYEDEENGAVPVQGNSLGLNRSYSCKNLCELVKVSGAEALMEYEKDFYQGMPVLTCNEYGKGKAYYVCADMEQAFYTDVLDKIVEKEEIQTPLKTIPEGVEVSTRESSEWVYTFVQNFNHQPVKIAPEENMELWFGGDEENGIPEYGTAVYRKRK</sequence>
<dbReference type="InterPro" id="IPR013529">
    <property type="entry name" value="Glyco_hydro_42_N"/>
</dbReference>
<dbReference type="GO" id="GO:0046872">
    <property type="term" value="F:metal ion binding"/>
    <property type="evidence" value="ECO:0007669"/>
    <property type="project" value="UniProtKB-KW"/>
</dbReference>
<evidence type="ECO:0000256" key="8">
    <source>
        <dbReference type="PIRSR" id="PIRSR001084-2"/>
    </source>
</evidence>
<feature type="binding site" evidence="8">
    <location>
        <position position="154"/>
    </location>
    <ligand>
        <name>substrate</name>
    </ligand>
</feature>
<comment type="similarity">
    <text evidence="2 6">Belongs to the glycosyl hydrolase 42 family.</text>
</comment>
<reference evidence="12" key="1">
    <citation type="journal article" date="2021" name="PeerJ">
        <title>Extensive microbial diversity within the chicken gut microbiome revealed by metagenomics and culture.</title>
        <authorList>
            <person name="Gilroy R."/>
            <person name="Ravi A."/>
            <person name="Getino M."/>
            <person name="Pursley I."/>
            <person name="Horton D.L."/>
            <person name="Alikhan N.F."/>
            <person name="Baker D."/>
            <person name="Gharbi K."/>
            <person name="Hall N."/>
            <person name="Watson M."/>
            <person name="Adriaenssens E.M."/>
            <person name="Foster-Nyarko E."/>
            <person name="Jarju S."/>
            <person name="Secka A."/>
            <person name="Antonio M."/>
            <person name="Oren A."/>
            <person name="Chaudhuri R.R."/>
            <person name="La Ragione R."/>
            <person name="Hildebrand F."/>
            <person name="Pallen M.J."/>
        </authorList>
    </citation>
    <scope>NUCLEOTIDE SEQUENCE</scope>
    <source>
        <strain evidence="12">1068</strain>
    </source>
</reference>
<evidence type="ECO:0000256" key="7">
    <source>
        <dbReference type="PIRSR" id="PIRSR001084-1"/>
    </source>
</evidence>
<dbReference type="GO" id="GO:0004565">
    <property type="term" value="F:beta-galactosidase activity"/>
    <property type="evidence" value="ECO:0007669"/>
    <property type="project" value="UniProtKB-EC"/>
</dbReference>
<dbReference type="EC" id="3.2.1.23" evidence="3 6"/>
<feature type="active site" description="Proton donor" evidence="7">
    <location>
        <position position="155"/>
    </location>
</feature>
<organism evidence="12 13">
    <name type="scientific">Candidatus Blautia pullicola</name>
    <dbReference type="NCBI Taxonomy" id="2838498"/>
    <lineage>
        <taxon>Bacteria</taxon>
        <taxon>Bacillati</taxon>
        <taxon>Bacillota</taxon>
        <taxon>Clostridia</taxon>
        <taxon>Lachnospirales</taxon>
        <taxon>Lachnospiraceae</taxon>
        <taxon>Blautia</taxon>
    </lineage>
</organism>
<evidence type="ECO:0000256" key="1">
    <source>
        <dbReference type="ARBA" id="ARBA00001412"/>
    </source>
</evidence>
<dbReference type="Gene3D" id="3.20.20.80">
    <property type="entry name" value="Glycosidases"/>
    <property type="match status" value="1"/>
</dbReference>
<dbReference type="GO" id="GO:0009341">
    <property type="term" value="C:beta-galactosidase complex"/>
    <property type="evidence" value="ECO:0007669"/>
    <property type="project" value="InterPro"/>
</dbReference>
<feature type="binding site" evidence="9">
    <location>
        <position position="165"/>
    </location>
    <ligand>
        <name>Zn(2+)</name>
        <dbReference type="ChEBI" id="CHEBI:29105"/>
    </ligand>
</feature>